<dbReference type="SUPFAM" id="SSF55797">
    <property type="entry name" value="PR-1-like"/>
    <property type="match status" value="1"/>
</dbReference>
<dbReference type="RefSeq" id="WP_343921682.1">
    <property type="nucleotide sequence ID" value="NZ_BAAAJT010000003.1"/>
</dbReference>
<feature type="chain" id="PRO_5045811893" evidence="1">
    <location>
        <begin position="27"/>
        <end position="172"/>
    </location>
</feature>
<proteinExistence type="predicted"/>
<keyword evidence="1" id="KW-0732">Signal</keyword>
<name>A0ABW4TSR2_9ACTN</name>
<dbReference type="Gene3D" id="3.40.33.10">
    <property type="entry name" value="CAP"/>
    <property type="match status" value="1"/>
</dbReference>
<gene>
    <name evidence="3" type="ORF">ACFSDE_18375</name>
</gene>
<sequence length="172" mass="19022">MRHLLRLFSATVLSIAIVAGSTALFAAPATAKTWLAPSADPDVDPLQNLDEFENRILVKINHVRARHDLKRVRLFESCVDGKSESWAQRIKRTGSFVHRDQMKVINSCDLSWTGETLVRGIGLTPKVAVRAWLNSPSHRAVIMKPRARWAGVGVRVDSQGRTIGVLNFGDAS</sequence>
<dbReference type="EMBL" id="JBHUGD010000004">
    <property type="protein sequence ID" value="MFD1948774.1"/>
    <property type="molecule type" value="Genomic_DNA"/>
</dbReference>
<evidence type="ECO:0000259" key="2">
    <source>
        <dbReference type="Pfam" id="PF00188"/>
    </source>
</evidence>
<feature type="signal peptide" evidence="1">
    <location>
        <begin position="1"/>
        <end position="26"/>
    </location>
</feature>
<dbReference type="InterPro" id="IPR035940">
    <property type="entry name" value="CAP_sf"/>
</dbReference>
<organism evidence="3 4">
    <name type="scientific">Nocardioides aestuarii</name>
    <dbReference type="NCBI Taxonomy" id="252231"/>
    <lineage>
        <taxon>Bacteria</taxon>
        <taxon>Bacillati</taxon>
        <taxon>Actinomycetota</taxon>
        <taxon>Actinomycetes</taxon>
        <taxon>Propionibacteriales</taxon>
        <taxon>Nocardioidaceae</taxon>
        <taxon>Nocardioides</taxon>
    </lineage>
</organism>
<dbReference type="Pfam" id="PF00188">
    <property type="entry name" value="CAP"/>
    <property type="match status" value="1"/>
</dbReference>
<evidence type="ECO:0000313" key="4">
    <source>
        <dbReference type="Proteomes" id="UP001597351"/>
    </source>
</evidence>
<evidence type="ECO:0000313" key="3">
    <source>
        <dbReference type="EMBL" id="MFD1948774.1"/>
    </source>
</evidence>
<comment type="caution">
    <text evidence="3">The sequence shown here is derived from an EMBL/GenBank/DDBJ whole genome shotgun (WGS) entry which is preliminary data.</text>
</comment>
<evidence type="ECO:0000256" key="1">
    <source>
        <dbReference type="SAM" id="SignalP"/>
    </source>
</evidence>
<keyword evidence="4" id="KW-1185">Reference proteome</keyword>
<dbReference type="InterPro" id="IPR014044">
    <property type="entry name" value="CAP_dom"/>
</dbReference>
<reference evidence="4" key="1">
    <citation type="journal article" date="2019" name="Int. J. Syst. Evol. Microbiol.">
        <title>The Global Catalogue of Microorganisms (GCM) 10K type strain sequencing project: providing services to taxonomists for standard genome sequencing and annotation.</title>
        <authorList>
            <consortium name="The Broad Institute Genomics Platform"/>
            <consortium name="The Broad Institute Genome Sequencing Center for Infectious Disease"/>
            <person name="Wu L."/>
            <person name="Ma J."/>
        </authorList>
    </citation>
    <scope>NUCLEOTIDE SEQUENCE [LARGE SCALE GENOMIC DNA]</scope>
    <source>
        <strain evidence="4">CGMCC 1.12477</strain>
    </source>
</reference>
<feature type="domain" description="SCP" evidence="2">
    <location>
        <begin position="59"/>
        <end position="167"/>
    </location>
</feature>
<protein>
    <submittedName>
        <fullName evidence="3">CAP domain-containing protein</fullName>
    </submittedName>
</protein>
<dbReference type="Proteomes" id="UP001597351">
    <property type="component" value="Unassembled WGS sequence"/>
</dbReference>
<dbReference type="CDD" id="cd05379">
    <property type="entry name" value="CAP_bacterial"/>
    <property type="match status" value="1"/>
</dbReference>
<accession>A0ABW4TSR2</accession>